<evidence type="ECO:0000313" key="1">
    <source>
        <dbReference type="EMBL" id="KAI8529832.1"/>
    </source>
</evidence>
<name>A0ACC0LN61_RHOML</name>
<organism evidence="1 2">
    <name type="scientific">Rhododendron molle</name>
    <name type="common">Chinese azalea</name>
    <name type="synonym">Azalea mollis</name>
    <dbReference type="NCBI Taxonomy" id="49168"/>
    <lineage>
        <taxon>Eukaryota</taxon>
        <taxon>Viridiplantae</taxon>
        <taxon>Streptophyta</taxon>
        <taxon>Embryophyta</taxon>
        <taxon>Tracheophyta</taxon>
        <taxon>Spermatophyta</taxon>
        <taxon>Magnoliopsida</taxon>
        <taxon>eudicotyledons</taxon>
        <taxon>Gunneridae</taxon>
        <taxon>Pentapetalae</taxon>
        <taxon>asterids</taxon>
        <taxon>Ericales</taxon>
        <taxon>Ericaceae</taxon>
        <taxon>Ericoideae</taxon>
        <taxon>Rhodoreae</taxon>
        <taxon>Rhododendron</taxon>
    </lineage>
</organism>
<evidence type="ECO:0000313" key="2">
    <source>
        <dbReference type="Proteomes" id="UP001062846"/>
    </source>
</evidence>
<proteinExistence type="predicted"/>
<sequence>MSELLVRFSQTYLLKSREGRGPRGVFRGGVPMVRRYGLAVSGCVPLLGEAGGQRGWLRRCVRELELLVRSVESTGRLGFRTFV</sequence>
<accession>A0ACC0LN61</accession>
<gene>
    <name evidence="1" type="ORF">RHMOL_Rhmol11G0004900</name>
</gene>
<keyword evidence="2" id="KW-1185">Reference proteome</keyword>
<dbReference type="Proteomes" id="UP001062846">
    <property type="component" value="Chromosome 11"/>
</dbReference>
<comment type="caution">
    <text evidence="1">The sequence shown here is derived from an EMBL/GenBank/DDBJ whole genome shotgun (WGS) entry which is preliminary data.</text>
</comment>
<dbReference type="EMBL" id="CM046398">
    <property type="protein sequence ID" value="KAI8529832.1"/>
    <property type="molecule type" value="Genomic_DNA"/>
</dbReference>
<reference evidence="1" key="1">
    <citation type="submission" date="2022-02" db="EMBL/GenBank/DDBJ databases">
        <title>Plant Genome Project.</title>
        <authorList>
            <person name="Zhang R.-G."/>
        </authorList>
    </citation>
    <scope>NUCLEOTIDE SEQUENCE</scope>
    <source>
        <strain evidence="1">AT1</strain>
    </source>
</reference>
<protein>
    <submittedName>
        <fullName evidence="1">Uncharacterized protein</fullName>
    </submittedName>
</protein>